<keyword evidence="1" id="KW-0472">Membrane</keyword>
<organism evidence="3 4">
    <name type="scientific">Streptomyces sanglieri</name>
    <dbReference type="NCBI Taxonomy" id="193460"/>
    <lineage>
        <taxon>Bacteria</taxon>
        <taxon>Bacillati</taxon>
        <taxon>Actinomycetota</taxon>
        <taxon>Actinomycetes</taxon>
        <taxon>Kitasatosporales</taxon>
        <taxon>Streptomycetaceae</taxon>
        <taxon>Streptomyces</taxon>
    </lineage>
</organism>
<protein>
    <recommendedName>
        <fullName evidence="5">ABC transporter permease</fullName>
    </recommendedName>
</protein>
<evidence type="ECO:0008006" key="5">
    <source>
        <dbReference type="Google" id="ProtNLM"/>
    </source>
</evidence>
<feature type="transmembrane region" description="Helical" evidence="1">
    <location>
        <begin position="43"/>
        <end position="63"/>
    </location>
</feature>
<name>A0ABW2WSL4_9ACTN</name>
<keyword evidence="1" id="KW-0812">Transmembrane</keyword>
<keyword evidence="4" id="KW-1185">Reference proteome</keyword>
<evidence type="ECO:0000313" key="2">
    <source>
        <dbReference type="EMBL" id="MFD0621958.1"/>
    </source>
</evidence>
<keyword evidence="1" id="KW-1133">Transmembrane helix</keyword>
<gene>
    <name evidence="2" type="ORF">ACFQ2K_03250</name>
    <name evidence="3" type="ORF">ACFQ2K_06315</name>
</gene>
<evidence type="ECO:0000313" key="4">
    <source>
        <dbReference type="Proteomes" id="UP001596915"/>
    </source>
</evidence>
<accession>A0ABW2WSL4</accession>
<feature type="transmembrane region" description="Helical" evidence="1">
    <location>
        <begin position="6"/>
        <end position="23"/>
    </location>
</feature>
<reference evidence="3" key="3">
    <citation type="submission" date="2024-09" db="EMBL/GenBank/DDBJ databases">
        <authorList>
            <person name="Sun Q."/>
            <person name="Mori K."/>
        </authorList>
    </citation>
    <scope>NUCLEOTIDE SEQUENCE</scope>
    <source>
        <strain evidence="3">JCM 12607</strain>
    </source>
</reference>
<evidence type="ECO:0000256" key="1">
    <source>
        <dbReference type="SAM" id="Phobius"/>
    </source>
</evidence>
<dbReference type="EMBL" id="JBHTGL010000005">
    <property type="protein sequence ID" value="MFD0621958.1"/>
    <property type="molecule type" value="Genomic_DNA"/>
</dbReference>
<comment type="caution">
    <text evidence="3">The sequence shown here is derived from an EMBL/GenBank/DDBJ whole genome shotgun (WGS) entry which is preliminary data.</text>
</comment>
<dbReference type="Proteomes" id="UP001596915">
    <property type="component" value="Unassembled WGS sequence"/>
</dbReference>
<reference evidence="4" key="2">
    <citation type="journal article" date="2019" name="Int. J. Syst. Evol. Microbiol.">
        <title>The Global Catalogue of Microorganisms (GCM) 10K type strain sequencing project: providing services to taxonomists for standard genome sequencing and annotation.</title>
        <authorList>
            <consortium name="The Broad Institute Genomics Platform"/>
            <consortium name="The Broad Institute Genome Sequencing Center for Infectious Disease"/>
            <person name="Wu L."/>
            <person name="Ma J."/>
        </authorList>
    </citation>
    <scope>NUCLEOTIDE SEQUENCE [LARGE SCALE GENOMIC DNA]</scope>
    <source>
        <strain evidence="4">JCM 12607</strain>
    </source>
</reference>
<proteinExistence type="predicted"/>
<evidence type="ECO:0000313" key="3">
    <source>
        <dbReference type="EMBL" id="MFD0622508.1"/>
    </source>
</evidence>
<reference evidence="3" key="1">
    <citation type="journal article" date="2014" name="Int. J. Syst. Evol. Microbiol.">
        <title>Complete genome of a new Firmicutes species belonging to the dominant human colonic microbiota ('Ruminococcus bicirculans') reveals two chromosomes and a selective capacity to utilize plant glucans.</title>
        <authorList>
            <consortium name="NISC Comparative Sequencing Program"/>
            <person name="Wegmann U."/>
            <person name="Louis P."/>
            <person name="Goesmann A."/>
            <person name="Henrissat B."/>
            <person name="Duncan S.H."/>
            <person name="Flint H.J."/>
        </authorList>
    </citation>
    <scope>NUCLEOTIDE SEQUENCE</scope>
    <source>
        <strain evidence="3">JCM 12607</strain>
    </source>
</reference>
<sequence length="91" mass="9262">MTGVRALLLVGAVFLGVLAIILLRGEGRAVLAFLLLRGEGRAVLAFLWETAVIGVVLGVITLLGTVLAFGTGGLLGHLDSLMASVVAVVLP</sequence>
<dbReference type="EMBL" id="JBHTGL010000007">
    <property type="protein sequence ID" value="MFD0622508.1"/>
    <property type="molecule type" value="Genomic_DNA"/>
</dbReference>